<dbReference type="GO" id="GO:2001295">
    <property type="term" value="P:malonyl-CoA biosynthetic process"/>
    <property type="evidence" value="ECO:0007669"/>
    <property type="project" value="UniProtKB-UniRule"/>
</dbReference>
<evidence type="ECO:0000313" key="28">
    <source>
        <dbReference type="EMBL" id="RHG82395.1"/>
    </source>
</evidence>
<comment type="similarity">
    <text evidence="3">In the C-terminal section; belongs to the AccA family.</text>
</comment>
<keyword evidence="12 16" id="KW-0443">Lipid metabolism</keyword>
<dbReference type="Proteomes" id="UP000284472">
    <property type="component" value="Unassembled WGS sequence"/>
</dbReference>
<proteinExistence type="inferred from homology"/>
<organism evidence="23 37">
    <name type="scientific">Mediterraneibacter gnavus</name>
    <name type="common">Ruminococcus gnavus</name>
    <dbReference type="NCBI Taxonomy" id="33038"/>
    <lineage>
        <taxon>Bacteria</taxon>
        <taxon>Bacillati</taxon>
        <taxon>Bacillota</taxon>
        <taxon>Clostridia</taxon>
        <taxon>Lachnospirales</taxon>
        <taxon>Lachnospiraceae</taxon>
        <taxon>Mediterraneibacter</taxon>
    </lineage>
</organism>
<comment type="function">
    <text evidence="14 17">Component of the acetyl coenzyme A carboxylase (ACC) complex. Biotin carboxylase (BC) catalyzes the carboxylation of biotin on its carrier protein (BCCP) and then the CO(2) group is transferred by the transcarboxylase to acetyl-CoA to form malonyl-CoA.</text>
</comment>
<evidence type="ECO:0000259" key="18">
    <source>
        <dbReference type="PROSITE" id="PS50980"/>
    </source>
</evidence>
<dbReference type="HAMAP" id="MF_01395">
    <property type="entry name" value="AcetylCoA_CT_beta"/>
    <property type="match status" value="1"/>
</dbReference>
<dbReference type="PANTHER" id="PTHR42853:SF3">
    <property type="entry name" value="ACETYL-COENZYME A CARBOXYLASE CARBOXYL TRANSFERASE SUBUNIT ALPHA, CHLOROPLASTIC"/>
    <property type="match status" value="1"/>
</dbReference>
<dbReference type="GO" id="GO:0016743">
    <property type="term" value="F:carboxyl- or carbamoyltransferase activity"/>
    <property type="evidence" value="ECO:0007669"/>
    <property type="project" value="UniProtKB-UniRule"/>
</dbReference>
<evidence type="ECO:0000313" key="36">
    <source>
        <dbReference type="Proteomes" id="UP000285610"/>
    </source>
</evidence>
<dbReference type="Proteomes" id="UP000260808">
    <property type="component" value="Unassembled WGS sequence"/>
</dbReference>
<evidence type="ECO:0000256" key="15">
    <source>
        <dbReference type="ARBA" id="ARBA00049152"/>
    </source>
</evidence>
<feature type="binding site" evidence="17">
    <location>
        <position position="51"/>
    </location>
    <ligand>
        <name>Zn(2+)</name>
        <dbReference type="ChEBI" id="CHEBI:29105"/>
    </ligand>
</feature>
<keyword evidence="17" id="KW-0479">Metal-binding</keyword>
<dbReference type="EMBL" id="JAAIRM010000005">
    <property type="protein sequence ID" value="NSI18549.1"/>
    <property type="molecule type" value="Genomic_DNA"/>
</dbReference>
<dbReference type="GeneID" id="57433664"/>
<dbReference type="EMBL" id="QSIR01000007">
    <property type="protein sequence ID" value="RHD07342.1"/>
    <property type="molecule type" value="Genomic_DNA"/>
</dbReference>
<dbReference type="STRING" id="33038.GCA_900067245_02571"/>
<dbReference type="Pfam" id="PF03255">
    <property type="entry name" value="ACCA"/>
    <property type="match status" value="1"/>
</dbReference>
<dbReference type="Proteomes" id="UP001296580">
    <property type="component" value="Unassembled WGS sequence"/>
</dbReference>
<evidence type="ECO:0000259" key="19">
    <source>
        <dbReference type="PROSITE" id="PS50989"/>
    </source>
</evidence>
<comment type="pathway">
    <text evidence="2 16">Lipid metabolism; malonyl-CoA biosynthesis; malonyl-CoA from acetyl-CoA: step 1/1.</text>
</comment>
<dbReference type="AlphaFoldDB" id="A0A2N5P3Y6"/>
<feature type="binding site" evidence="17">
    <location>
        <position position="32"/>
    </location>
    <ligand>
        <name>Zn(2+)</name>
        <dbReference type="ChEBI" id="CHEBI:29105"/>
    </ligand>
</feature>
<evidence type="ECO:0000313" key="33">
    <source>
        <dbReference type="Proteomes" id="UP000283981"/>
    </source>
</evidence>
<evidence type="ECO:0000313" key="30">
    <source>
        <dbReference type="EMBL" id="RHM80947.1"/>
    </source>
</evidence>
<comment type="similarity">
    <text evidence="16">Belongs to the AccA family.</text>
</comment>
<dbReference type="InterPro" id="IPR000438">
    <property type="entry name" value="Acetyl_CoA_COase_Trfase_b_su"/>
</dbReference>
<evidence type="ECO:0000313" key="21">
    <source>
        <dbReference type="EMBL" id="MDE1203967.1"/>
    </source>
</evidence>
<dbReference type="PRINTS" id="PR01069">
    <property type="entry name" value="ACCCTRFRASEA"/>
</dbReference>
<dbReference type="NCBIfam" id="TIGR00515">
    <property type="entry name" value="accD"/>
    <property type="match status" value="1"/>
</dbReference>
<comment type="cofactor">
    <cofactor evidence="17">
        <name>Zn(2+)</name>
        <dbReference type="ChEBI" id="CHEBI:29105"/>
    </cofactor>
    <text evidence="17">Binds 1 zinc ion per subunit.</text>
</comment>
<evidence type="ECO:0000313" key="25">
    <source>
        <dbReference type="EMBL" id="RGM24392.1"/>
    </source>
</evidence>
<dbReference type="Proteomes" id="UP001296643">
    <property type="component" value="Unassembled WGS sequence"/>
</dbReference>
<comment type="catalytic activity">
    <reaction evidence="15 16">
        <text>N(6)-carboxybiotinyl-L-lysyl-[protein] + acetyl-CoA = N(6)-biotinyl-L-lysyl-[protein] + malonyl-CoA</text>
        <dbReference type="Rhea" id="RHEA:54728"/>
        <dbReference type="Rhea" id="RHEA-COMP:10505"/>
        <dbReference type="Rhea" id="RHEA-COMP:10506"/>
        <dbReference type="ChEBI" id="CHEBI:57288"/>
        <dbReference type="ChEBI" id="CHEBI:57384"/>
        <dbReference type="ChEBI" id="CHEBI:83144"/>
        <dbReference type="ChEBI" id="CHEBI:83145"/>
        <dbReference type="EC" id="2.1.3.15"/>
    </reaction>
</comment>
<reference evidence="20" key="4">
    <citation type="submission" date="2021-10" db="EMBL/GenBank/DDBJ databases">
        <title>Collection of gut derived symbiotic bacterial strains cultured from healthy donors.</title>
        <authorList>
            <person name="Lin H."/>
            <person name="Littmann E."/>
            <person name="Claire K."/>
            <person name="Pamer E."/>
        </authorList>
    </citation>
    <scope>NUCLEOTIDE SEQUENCE</scope>
    <source>
        <strain evidence="20">MSK.23.4</strain>
    </source>
</reference>
<evidence type="ECO:0000313" key="32">
    <source>
        <dbReference type="Proteomes" id="UP000283834"/>
    </source>
</evidence>
<evidence type="ECO:0000256" key="2">
    <source>
        <dbReference type="ARBA" id="ARBA00004956"/>
    </source>
</evidence>
<dbReference type="GO" id="GO:0009317">
    <property type="term" value="C:acetyl-CoA carboxylase complex"/>
    <property type="evidence" value="ECO:0007669"/>
    <property type="project" value="InterPro"/>
</dbReference>
<dbReference type="InterPro" id="IPR001095">
    <property type="entry name" value="Acetyl_CoA_COase_a_su"/>
</dbReference>
<keyword evidence="6 16" id="KW-0963">Cytoplasm</keyword>
<keyword evidence="7 16" id="KW-0444">Lipid biosynthesis</keyword>
<feature type="domain" description="CoA carboxyltransferase N-terminal" evidence="18">
    <location>
        <begin position="28"/>
        <end position="294"/>
    </location>
</feature>
<dbReference type="Proteomes" id="UP001296581">
    <property type="component" value="Unassembled WGS sequence"/>
</dbReference>
<dbReference type="EMBL" id="JAAIRV010000021">
    <property type="protein sequence ID" value="NSI58952.1"/>
    <property type="molecule type" value="Genomic_DNA"/>
</dbReference>
<dbReference type="Proteomes" id="UP000285610">
    <property type="component" value="Unassembled WGS sequence"/>
</dbReference>
<dbReference type="NCBIfam" id="NF041504">
    <property type="entry name" value="AccA_sub"/>
    <property type="match status" value="1"/>
</dbReference>
<dbReference type="Gene3D" id="3.90.226.10">
    <property type="entry name" value="2-enoyl-CoA Hydratase, Chain A, domain 1"/>
    <property type="match status" value="2"/>
</dbReference>
<dbReference type="InterPro" id="IPR029045">
    <property type="entry name" value="ClpP/crotonase-like_dom_sf"/>
</dbReference>
<evidence type="ECO:0000256" key="8">
    <source>
        <dbReference type="ARBA" id="ARBA00022679"/>
    </source>
</evidence>
<evidence type="ECO:0000256" key="14">
    <source>
        <dbReference type="ARBA" id="ARBA00025280"/>
    </source>
</evidence>
<name>A0A2N5P3Y6_MEDGN</name>
<dbReference type="InterPro" id="IPR011763">
    <property type="entry name" value="COA_CT_C"/>
</dbReference>
<dbReference type="GO" id="GO:0008270">
    <property type="term" value="F:zinc ion binding"/>
    <property type="evidence" value="ECO:0007669"/>
    <property type="project" value="UniProtKB-UniRule"/>
</dbReference>
<evidence type="ECO:0000256" key="6">
    <source>
        <dbReference type="ARBA" id="ARBA00022490"/>
    </source>
</evidence>
<dbReference type="PROSITE" id="PS50989">
    <property type="entry name" value="COA_CT_CTER"/>
    <property type="match status" value="1"/>
</dbReference>
<evidence type="ECO:0000313" key="24">
    <source>
        <dbReference type="EMBL" id="NSI64691.1"/>
    </source>
</evidence>
<dbReference type="EMBL" id="QRIS01000022">
    <property type="protein sequence ID" value="RHG82395.1"/>
    <property type="molecule type" value="Genomic_DNA"/>
</dbReference>
<comment type="caution">
    <text evidence="23">The sequence shown here is derived from an EMBL/GenBank/DDBJ whole genome shotgun (WGS) entry which is preliminary data.</text>
</comment>
<evidence type="ECO:0000256" key="9">
    <source>
        <dbReference type="ARBA" id="ARBA00022741"/>
    </source>
</evidence>
<keyword evidence="13 16" id="KW-0275">Fatty acid biosynthesis</keyword>
<comment type="similarity">
    <text evidence="17">Belongs to the AccD/PCCB family.</text>
</comment>
<dbReference type="Proteomes" id="UP000283992">
    <property type="component" value="Unassembled WGS sequence"/>
</dbReference>
<evidence type="ECO:0000256" key="7">
    <source>
        <dbReference type="ARBA" id="ARBA00022516"/>
    </source>
</evidence>
<dbReference type="EMBL" id="QRQE01000003">
    <property type="protein sequence ID" value="RHM80947.1"/>
    <property type="molecule type" value="Genomic_DNA"/>
</dbReference>
<evidence type="ECO:0000256" key="5">
    <source>
        <dbReference type="ARBA" id="ARBA00011664"/>
    </source>
</evidence>
<evidence type="ECO:0000313" key="29">
    <source>
        <dbReference type="EMBL" id="RHJ15263.1"/>
    </source>
</evidence>
<protein>
    <recommendedName>
        <fullName evidence="16 17">Multifunctional fusion protein</fullName>
    </recommendedName>
    <domain>
        <recommendedName>
            <fullName evidence="16">Acetyl-coenzyme A carboxylase carboxyl transferase subunit alpha</fullName>
            <shortName evidence="16">ACCase subunit alpha</shortName>
            <shortName evidence="16">Acetyl-CoA carboxylase carboxyltransferase subunit alpha</shortName>
            <ecNumber evidence="16">2.1.3.15</ecNumber>
        </recommendedName>
    </domain>
    <domain>
        <recommendedName>
            <fullName evidence="17">Acetyl-coenzyme A carboxylase carboxyl transferase subunit beta</fullName>
            <shortName evidence="17">ACCase subunit beta</shortName>
            <shortName evidence="17">Acetyl-CoA carboxylase carboxyltransferase subunit beta</shortName>
        </recommendedName>
    </domain>
</protein>
<dbReference type="PANTHER" id="PTHR42853">
    <property type="entry name" value="ACETYL-COENZYME A CARBOXYLASE CARBOXYL TRANSFERASE SUBUNIT ALPHA"/>
    <property type="match status" value="1"/>
</dbReference>
<dbReference type="Proteomes" id="UP001149331">
    <property type="component" value="Unassembled WGS sequence"/>
</dbReference>
<keyword evidence="17" id="KW-0862">Zinc</keyword>
<dbReference type="EMBL" id="QSSX01000007">
    <property type="protein sequence ID" value="RGM24392.1"/>
    <property type="molecule type" value="Genomic_DNA"/>
</dbReference>
<feature type="binding site" evidence="17">
    <location>
        <position position="35"/>
    </location>
    <ligand>
        <name>Zn(2+)</name>
        <dbReference type="ChEBI" id="CHEBI:29105"/>
    </ligand>
</feature>
<evidence type="ECO:0000256" key="13">
    <source>
        <dbReference type="ARBA" id="ARBA00023160"/>
    </source>
</evidence>
<evidence type="ECO:0000256" key="16">
    <source>
        <dbReference type="HAMAP-Rule" id="MF_00823"/>
    </source>
</evidence>
<reference evidence="31 32" key="1">
    <citation type="submission" date="2018-08" db="EMBL/GenBank/DDBJ databases">
        <title>A genome reference for cultivated species of the human gut microbiota.</title>
        <authorList>
            <person name="Zou Y."/>
            <person name="Xue W."/>
            <person name="Luo G."/>
        </authorList>
    </citation>
    <scope>NUCLEOTIDE SEQUENCE [LARGE SCALE GENOMIC DNA]</scope>
    <source>
        <strain evidence="26 32">AF19-16AC</strain>
        <strain evidence="30 36">AF33-12</strain>
        <strain evidence="29 34">AM12-54</strain>
        <strain evidence="28 33">AM21-18</strain>
        <strain evidence="27 35">AM32-6</strain>
        <strain evidence="25 31">TF01-20-2</strain>
    </source>
</reference>
<dbReference type="EMBL" id="JAJBNC010000005">
    <property type="protein sequence ID" value="MCB5492916.1"/>
    <property type="molecule type" value="Genomic_DNA"/>
</dbReference>
<evidence type="ECO:0000313" key="34">
    <source>
        <dbReference type="Proteomes" id="UP000283992"/>
    </source>
</evidence>
<evidence type="ECO:0000256" key="10">
    <source>
        <dbReference type="ARBA" id="ARBA00022832"/>
    </source>
</evidence>
<dbReference type="GO" id="GO:0005524">
    <property type="term" value="F:ATP binding"/>
    <property type="evidence" value="ECO:0007669"/>
    <property type="project" value="UniProtKB-KW"/>
</dbReference>
<keyword evidence="10 16" id="KW-0276">Fatty acid metabolism</keyword>
<evidence type="ECO:0000313" key="20">
    <source>
        <dbReference type="EMBL" id="MCB5492916.1"/>
    </source>
</evidence>
<accession>A0A2N5P3Y6</accession>
<keyword evidence="8 16" id="KW-0808">Transferase</keyword>
<evidence type="ECO:0000313" key="23">
    <source>
        <dbReference type="EMBL" id="NSI58952.1"/>
    </source>
</evidence>
<dbReference type="EMBL" id="JAAIRY010000006">
    <property type="protein sequence ID" value="NSI64691.1"/>
    <property type="molecule type" value="Genomic_DNA"/>
</dbReference>
<dbReference type="HAMAP" id="MF_00823">
    <property type="entry name" value="AcetylCoA_CT_alpha"/>
    <property type="match status" value="1"/>
</dbReference>
<dbReference type="PROSITE" id="PS50980">
    <property type="entry name" value="COA_CT_NTER"/>
    <property type="match status" value="1"/>
</dbReference>
<dbReference type="Proteomes" id="UP000283981">
    <property type="component" value="Unassembled WGS sequence"/>
</dbReference>
<evidence type="ECO:0000313" key="37">
    <source>
        <dbReference type="Proteomes" id="UP001296580"/>
    </source>
</evidence>
<dbReference type="GO" id="GO:0006633">
    <property type="term" value="P:fatty acid biosynthetic process"/>
    <property type="evidence" value="ECO:0007669"/>
    <property type="project" value="UniProtKB-KW"/>
</dbReference>
<dbReference type="EC" id="2.1.3.15" evidence="16"/>
<reference evidence="21" key="5">
    <citation type="submission" date="2022-12" db="EMBL/GenBank/DDBJ databases">
        <title>Genome of R. gnavus strain RSHDN_120.</title>
        <authorList>
            <person name="Abdugheni R."/>
        </authorList>
    </citation>
    <scope>NUCLEOTIDE SEQUENCE</scope>
    <source>
        <strain evidence="21">RSHDN_120</strain>
    </source>
</reference>
<comment type="subunit">
    <text evidence="5">Acetyl-CoA carboxylase is a heterotetramer composed of biotin carboxyl carrier protein (AccB), biotin carboxylase (AccC) and two subunits of ACCase subunit beta/alpha.</text>
</comment>
<evidence type="ECO:0000313" key="31">
    <source>
        <dbReference type="Proteomes" id="UP000260808"/>
    </source>
</evidence>
<dbReference type="Proteomes" id="UP001297422">
    <property type="component" value="Unassembled WGS sequence"/>
</dbReference>
<keyword evidence="9 16" id="KW-0547">Nucleotide-binding</keyword>
<dbReference type="Proteomes" id="UP000283834">
    <property type="component" value="Unassembled WGS sequence"/>
</dbReference>
<evidence type="ECO:0000313" key="27">
    <source>
        <dbReference type="EMBL" id="RHD07342.1"/>
    </source>
</evidence>
<dbReference type="EMBL" id="JAPZEG010000011">
    <property type="protein sequence ID" value="MDE1203967.1"/>
    <property type="molecule type" value="Genomic_DNA"/>
</dbReference>
<dbReference type="EMBL" id="QRLN01000003">
    <property type="protein sequence ID" value="RHJ15263.1"/>
    <property type="molecule type" value="Genomic_DNA"/>
</dbReference>
<keyword evidence="11 16" id="KW-0067">ATP-binding</keyword>
<evidence type="ECO:0000256" key="4">
    <source>
        <dbReference type="ARBA" id="ARBA00010284"/>
    </source>
</evidence>
<dbReference type="UniPathway" id="UPA00655">
    <property type="reaction ID" value="UER00711"/>
</dbReference>
<evidence type="ECO:0000256" key="17">
    <source>
        <dbReference type="HAMAP-Rule" id="MF_01395"/>
    </source>
</evidence>
<comment type="subunit">
    <text evidence="16">Acetyl-CoA carboxylase is a heterohexamer composed of biotin carboxyl carrier protein (AccB), biotin carboxylase (AccC) and two subunits each of ACCase subunit alpha (AccA) and ACCase subunit beta (AccD).</text>
</comment>
<comment type="similarity">
    <text evidence="4">In the N-terminal section; belongs to the AccD/PCCB family.</text>
</comment>
<evidence type="ECO:0000313" key="26">
    <source>
        <dbReference type="EMBL" id="RGT36071.1"/>
    </source>
</evidence>
<reference evidence="23" key="3">
    <citation type="submission" date="2020-02" db="EMBL/GenBank/DDBJ databases">
        <authorList>
            <person name="Littmann E."/>
            <person name="Sorbara M."/>
        </authorList>
    </citation>
    <scope>NUCLEOTIDE SEQUENCE</scope>
    <source>
        <strain evidence="24">MSK.11.9</strain>
        <strain evidence="23">MSK.15.32</strain>
        <strain evidence="22">MSK.22.53</strain>
    </source>
</reference>
<dbReference type="NCBIfam" id="NF004344">
    <property type="entry name" value="PRK05724.1"/>
    <property type="match status" value="1"/>
</dbReference>
<evidence type="ECO:0000256" key="1">
    <source>
        <dbReference type="ARBA" id="ARBA00004496"/>
    </source>
</evidence>
<dbReference type="InterPro" id="IPR011762">
    <property type="entry name" value="COA_CT_N"/>
</dbReference>
<feature type="zinc finger region" description="C4-type" evidence="17">
    <location>
        <begin position="32"/>
        <end position="54"/>
    </location>
</feature>
<comment type="function">
    <text evidence="16">Component of the acetyl coenzyme A carboxylase (ACC) complex. First, biotin carboxylase catalyzes the carboxylation of biotin on its carrier protein (BCCP) and then the CO(2) group is transferred by the carboxyltransferase to acetyl-CoA to form malonyl-CoA.</text>
</comment>
<evidence type="ECO:0000256" key="11">
    <source>
        <dbReference type="ARBA" id="ARBA00022840"/>
    </source>
</evidence>
<dbReference type="NCBIfam" id="TIGR00513">
    <property type="entry name" value="accA"/>
    <property type="match status" value="1"/>
</dbReference>
<dbReference type="EMBL" id="QRWQ01000023">
    <property type="protein sequence ID" value="RGT36071.1"/>
    <property type="molecule type" value="Genomic_DNA"/>
</dbReference>
<dbReference type="RefSeq" id="WP_004842542.1">
    <property type="nucleotide sequence ID" value="NZ_AP031446.1"/>
</dbReference>
<feature type="domain" description="CoA carboxyltransferase C-terminal" evidence="19">
    <location>
        <begin position="293"/>
        <end position="538"/>
    </location>
</feature>
<reference evidence="23" key="2">
    <citation type="journal article" date="2020" name="Cell Host Microbe">
        <title>Functional and Genomic Variation between Human-Derived Isolates of Lachnospiraceae Reveals Inter- and Intra-Species Diversity.</title>
        <authorList>
            <person name="Sorbara M.T."/>
            <person name="Littmann E.R."/>
            <person name="Fontana E."/>
            <person name="Moody T.U."/>
            <person name="Kohout C.E."/>
            <person name="Gjonbalaj M."/>
            <person name="Eaton V."/>
            <person name="Seok R."/>
            <person name="Leiner I.M."/>
            <person name="Pamer E.G."/>
        </authorList>
    </citation>
    <scope>NUCLEOTIDE SEQUENCE</scope>
    <source>
        <strain evidence="24">MSK.11.9</strain>
        <strain evidence="23">MSK.15.32</strain>
        <strain evidence="22">MSK.22.53</strain>
    </source>
</reference>
<dbReference type="SUPFAM" id="SSF52096">
    <property type="entry name" value="ClpP/crotonase"/>
    <property type="match status" value="2"/>
</dbReference>
<sequence length="562" mass="62473">MKLQNMFKKNRKSYIPLKSERPEVPEGLLKKCNKCGAAILTEEVKSAGYICPKCQGYFRVHAYERIRMTVDEDSFEEWEKDMEFVNPLEFRGYEEKVKSLKEKTGLSEAVVTGKASIEGNPAVIAVCDGRFLMASMGQVVGEKITRAVERATKEQLPVIIFACSGGARMQEGIVSLMQMAKTAAALKRHSDAGLLYVSVLTDPTTGGVTASFAMLGDVILAEPKALIGFAGPRVIEQTIGERLPKGFQRSEFLLEHGFIDRIVERKEMRTVLENILQMHHTAQNPVIQKPVQTVEKERQSVQEKDAWERVTISRKNDRPVGQDYIRILFSDFLEFHGDRCYGDDTAIIGGIARFAGIPVTVIAQAKGKSTKENVAHHFGMPSPEGYRKALRLMKQAEKFKRPILLFVDTPGAFCGIEAEERGQGEAIARNLFEMSSMKVPILSVVIGEGGSGGALALAVADEVWMLENAIYSVLSPEGFASILWKDSKRASEAAAVMKLTAADLKKLGVIEAVIAEPEVYTEETMQSVVFVLQKKITEFLDTHCNFSPEELAAQRYERFRKM</sequence>
<evidence type="ECO:0000256" key="3">
    <source>
        <dbReference type="ARBA" id="ARBA00006276"/>
    </source>
</evidence>
<dbReference type="GO" id="GO:0003989">
    <property type="term" value="F:acetyl-CoA carboxylase activity"/>
    <property type="evidence" value="ECO:0007669"/>
    <property type="project" value="InterPro"/>
</dbReference>
<evidence type="ECO:0000313" key="35">
    <source>
        <dbReference type="Proteomes" id="UP000284472"/>
    </source>
</evidence>
<gene>
    <name evidence="16" type="primary">accA</name>
    <name evidence="17" type="synonym">accD</name>
    <name evidence="29" type="ORF">DW142_03335</name>
    <name evidence="28" type="ORF">DW243_12620</name>
    <name evidence="27" type="ORF">DW812_06360</name>
    <name evidence="26" type="ORF">DWX36_15320</name>
    <name evidence="30" type="ORF">DWZ50_01565</name>
    <name evidence="25" type="ORF">DXC31_04520</name>
    <name evidence="22" type="ORF">G4958_04065</name>
    <name evidence="24" type="ORF">G4981_05295</name>
    <name evidence="23" type="ORF">G4993_11160</name>
    <name evidence="20" type="ORF">LIQ10_04055</name>
    <name evidence="21" type="ORF">O4N78_10385</name>
</gene>
<evidence type="ECO:0000256" key="12">
    <source>
        <dbReference type="ARBA" id="ARBA00023098"/>
    </source>
</evidence>
<comment type="subcellular location">
    <subcellularLocation>
        <location evidence="1 16">Cytoplasm</location>
    </subcellularLocation>
</comment>
<keyword evidence="17" id="KW-0863">Zinc-finger</keyword>
<feature type="binding site" evidence="17">
    <location>
        <position position="54"/>
    </location>
    <ligand>
        <name>Zn(2+)</name>
        <dbReference type="ChEBI" id="CHEBI:29105"/>
    </ligand>
</feature>
<evidence type="ECO:0000313" key="22">
    <source>
        <dbReference type="EMBL" id="NSI18549.1"/>
    </source>
</evidence>